<evidence type="ECO:0000313" key="14">
    <source>
        <dbReference type="EMBL" id="LAB68384.1"/>
    </source>
</evidence>
<dbReference type="SMART" id="SM00182">
    <property type="entry name" value="CULLIN"/>
    <property type="match status" value="1"/>
</dbReference>
<evidence type="ECO:0000256" key="4">
    <source>
        <dbReference type="ARBA" id="ARBA00022553"/>
    </source>
</evidence>
<dbReference type="Gene3D" id="3.30.230.130">
    <property type="entry name" value="Cullin, Chain C, Domain 2"/>
    <property type="match status" value="1"/>
</dbReference>
<dbReference type="InterPro" id="IPR019559">
    <property type="entry name" value="Cullin_neddylation_domain"/>
</dbReference>
<dbReference type="InterPro" id="IPR016159">
    <property type="entry name" value="Cullin_repeat-like_dom_sf"/>
</dbReference>
<dbReference type="GO" id="GO:0031464">
    <property type="term" value="C:Cul4A-RING E3 ubiquitin ligase complex"/>
    <property type="evidence" value="ECO:0007669"/>
    <property type="project" value="UniProtKB-ARBA"/>
</dbReference>
<feature type="region of interest" description="Disordered" evidence="12">
    <location>
        <begin position="83"/>
        <end position="113"/>
    </location>
</feature>
<dbReference type="InterPro" id="IPR059120">
    <property type="entry name" value="Cullin-like_AB"/>
</dbReference>
<dbReference type="FunFam" id="3.30.230.130:FF:000001">
    <property type="entry name" value="Cullin 4A"/>
    <property type="match status" value="1"/>
</dbReference>
<feature type="compositionally biased region" description="Acidic residues" evidence="12">
    <location>
        <begin position="84"/>
        <end position="101"/>
    </location>
</feature>
<dbReference type="PROSITE" id="PS50069">
    <property type="entry name" value="CULLIN_2"/>
    <property type="match status" value="1"/>
</dbReference>
<evidence type="ECO:0000256" key="11">
    <source>
        <dbReference type="RuleBase" id="RU003829"/>
    </source>
</evidence>
<evidence type="ECO:0000256" key="1">
    <source>
        <dbReference type="ARBA" id="ARBA00004906"/>
    </source>
</evidence>
<dbReference type="Gene3D" id="1.10.10.10">
    <property type="entry name" value="Winged helix-like DNA-binding domain superfamily/Winged helix DNA-binding domain"/>
    <property type="match status" value="1"/>
</dbReference>
<dbReference type="GO" id="GO:0006281">
    <property type="term" value="P:DNA repair"/>
    <property type="evidence" value="ECO:0007669"/>
    <property type="project" value="UniProtKB-KW"/>
</dbReference>
<organism evidence="14">
    <name type="scientific">Hirondellea gigas</name>
    <dbReference type="NCBI Taxonomy" id="1518452"/>
    <lineage>
        <taxon>Eukaryota</taxon>
        <taxon>Metazoa</taxon>
        <taxon>Ecdysozoa</taxon>
        <taxon>Arthropoda</taxon>
        <taxon>Crustacea</taxon>
        <taxon>Multicrustacea</taxon>
        <taxon>Malacostraca</taxon>
        <taxon>Eumalacostraca</taxon>
        <taxon>Peracarida</taxon>
        <taxon>Amphipoda</taxon>
        <taxon>Amphilochidea</taxon>
        <taxon>Lysianassida</taxon>
        <taxon>Lysianassidira</taxon>
        <taxon>Lysianassoidea</taxon>
        <taxon>Lysianassidae</taxon>
        <taxon>Hirondellea</taxon>
    </lineage>
</organism>
<keyword evidence="5" id="KW-0227">DNA damage</keyword>
<evidence type="ECO:0000259" key="13">
    <source>
        <dbReference type="PROSITE" id="PS50069"/>
    </source>
</evidence>
<evidence type="ECO:0000256" key="2">
    <source>
        <dbReference type="ARBA" id="ARBA00006019"/>
    </source>
</evidence>
<comment type="similarity">
    <text evidence="2 10 11">Belongs to the cullin family.</text>
</comment>
<dbReference type="GO" id="GO:0031625">
    <property type="term" value="F:ubiquitin protein ligase binding"/>
    <property type="evidence" value="ECO:0007669"/>
    <property type="project" value="InterPro"/>
</dbReference>
<dbReference type="SUPFAM" id="SSF74788">
    <property type="entry name" value="Cullin repeat-like"/>
    <property type="match status" value="1"/>
</dbReference>
<dbReference type="AlphaFoldDB" id="A0A2P2I2X4"/>
<evidence type="ECO:0000256" key="7">
    <source>
        <dbReference type="ARBA" id="ARBA00022843"/>
    </source>
</evidence>
<evidence type="ECO:0000256" key="9">
    <source>
        <dbReference type="ARBA" id="ARBA00069613"/>
    </source>
</evidence>
<evidence type="ECO:0000256" key="12">
    <source>
        <dbReference type="SAM" id="MobiDB-lite"/>
    </source>
</evidence>
<dbReference type="FunFam" id="1.10.10.10:FF:000050">
    <property type="entry name" value="Cullin 4B"/>
    <property type="match status" value="1"/>
</dbReference>
<keyword evidence="4" id="KW-0597">Phosphoprotein</keyword>
<keyword evidence="3" id="KW-1017">Isopeptide bond</keyword>
<keyword evidence="6" id="KW-0833">Ubl conjugation pathway</keyword>
<dbReference type="Pfam" id="PF10557">
    <property type="entry name" value="Cullin_Nedd8"/>
    <property type="match status" value="1"/>
</dbReference>
<dbReference type="InterPro" id="IPR036390">
    <property type="entry name" value="WH_DNA-bd_sf"/>
</dbReference>
<name>A0A2P2I2X4_9CRUS</name>
<reference evidence="14" key="1">
    <citation type="journal article" date="2018" name="Biosci. Biotechnol. Biochem.">
        <title>Polysaccharide hydrolase of the hadal zone amphipods Hirondellea gigas.</title>
        <authorList>
            <person name="Kobayashi H."/>
            <person name="Nagahama T."/>
            <person name="Arai W."/>
            <person name="Sasagawa Y."/>
            <person name="Umeda M."/>
            <person name="Hayashi T."/>
            <person name="Nikaido I."/>
            <person name="Watanabe H."/>
            <person name="Oguri K."/>
            <person name="Kitazato H."/>
            <person name="Fujioka K."/>
            <person name="Kido Y."/>
            <person name="Takami H."/>
        </authorList>
    </citation>
    <scope>NUCLEOTIDE SEQUENCE</scope>
    <source>
        <tissue evidence="14">Whole body</tissue>
    </source>
</reference>
<dbReference type="Pfam" id="PF00888">
    <property type="entry name" value="Cullin"/>
    <property type="match status" value="1"/>
</dbReference>
<dbReference type="InterPro" id="IPR045093">
    <property type="entry name" value="Cullin"/>
</dbReference>
<evidence type="ECO:0000256" key="10">
    <source>
        <dbReference type="PROSITE-ProRule" id="PRU00330"/>
    </source>
</evidence>
<evidence type="ECO:0000256" key="5">
    <source>
        <dbReference type="ARBA" id="ARBA00022763"/>
    </source>
</evidence>
<dbReference type="PANTHER" id="PTHR11932">
    <property type="entry name" value="CULLIN"/>
    <property type="match status" value="1"/>
</dbReference>
<sequence>MTSNCKITNISEKNSEYMPASRKRYLSGQIELPDSKKICMTTENDKNMDRLANFSITSNGVNNEGQRKKQTADKKVLSIRIVPDLEDASSGQEDEDEEMESDNAHYERKSQGTADTYWRKQRKVEGKNGVGDKEDAVVWWLVVQEAVLAVQETRPAVDGATQEDLYRCVESFITAHTPKELYNRLKKMIEEYIKRRLLKLLHSSADRLVFLKEVNTCWKEHCEQMKMICNIFLSLDRGYVLQNSQVMSIWDMGLELFRDIIVSEAVVESRVIDGLLMMIQNERAGETIDRGLIKNLLRMLSSLHLYSSVFQTKFLVSSEELYCREGCRLLQELTVPDYLRHVTKRLEEENNRLLHYLDSHTTRNLLVHLVVKQLLGEHKNTIIQKGLEDMLKENRQEDLRLLYSLTSRVKNGLQLLCSSFNAYIKNYGKTIVNEPEKDKMMVQELLNFKDRLNEMVVKCCNSNEKFLQATKEAFESFINTRLNKPAELIAKFIDCKLRAGNKEATEDELERLLDKIMVLFRFINGKDVFEAFYKKDLAKRLLLGKSASVDAEKSMLSKLKAECGPNFTGKLEGMFKDMELSKDFMLSFKQHLQNTARNNPNLTMELNVSILTHGFWPSYPDSELILPSEMVQYQKIFTDFYRSKHSGRKLMWQGTLGHCVLRAHFPQGTKELQVSLFQALVLLLFNEHDTKTYTDIKALTNIEETNLRRTLQSLACGKARVLTKSPRGKEVEDSDSFHYNTEFTNQLFRIRINQIQLKETTEEQKKTEERVYQDRQYQIDACVVRIMKTRKNLTHNLLISELFDQLKFPVKAADLKKRIESLIDRDYMERDKDNPNAYNYIA</sequence>
<protein>
    <recommendedName>
        <fullName evidence="9">Cullin-4</fullName>
    </recommendedName>
</protein>
<dbReference type="InterPro" id="IPR036317">
    <property type="entry name" value="Cullin_homology_sf"/>
</dbReference>
<dbReference type="EMBL" id="IACF01002740">
    <property type="protein sequence ID" value="LAB68384.1"/>
    <property type="molecule type" value="mRNA"/>
</dbReference>
<dbReference type="GO" id="GO:0005634">
    <property type="term" value="C:nucleus"/>
    <property type="evidence" value="ECO:0007669"/>
    <property type="project" value="UniProtKB-ARBA"/>
</dbReference>
<dbReference type="FunFam" id="1.20.1310.10:FF:000003">
    <property type="entry name" value="Cullin 4A"/>
    <property type="match status" value="1"/>
</dbReference>
<dbReference type="InterPro" id="IPR016157">
    <property type="entry name" value="Cullin_CS"/>
</dbReference>
<dbReference type="SMART" id="SM00884">
    <property type="entry name" value="Cullin_Nedd8"/>
    <property type="match status" value="1"/>
</dbReference>
<feature type="domain" description="Cullin family profile" evidence="13">
    <location>
        <begin position="484"/>
        <end position="715"/>
    </location>
</feature>
<proteinExistence type="evidence at transcript level"/>
<dbReference type="GO" id="GO:0042254">
    <property type="term" value="P:ribosome biogenesis"/>
    <property type="evidence" value="ECO:0007669"/>
    <property type="project" value="UniProtKB-ARBA"/>
</dbReference>
<keyword evidence="7" id="KW-0832">Ubl conjugation</keyword>
<accession>A0A2P2I2X4</accession>
<evidence type="ECO:0000256" key="3">
    <source>
        <dbReference type="ARBA" id="ARBA00022499"/>
    </source>
</evidence>
<keyword evidence="8" id="KW-0234">DNA repair</keyword>
<dbReference type="InterPro" id="IPR001373">
    <property type="entry name" value="Cullin_N"/>
</dbReference>
<dbReference type="Gene3D" id="1.20.1310.10">
    <property type="entry name" value="Cullin Repeats"/>
    <property type="match status" value="4"/>
</dbReference>
<dbReference type="SUPFAM" id="SSF46785">
    <property type="entry name" value="Winged helix' DNA-binding domain"/>
    <property type="match status" value="1"/>
</dbReference>
<comment type="pathway">
    <text evidence="1">Protein modification; protein ubiquitination.</text>
</comment>
<evidence type="ECO:0000256" key="8">
    <source>
        <dbReference type="ARBA" id="ARBA00023204"/>
    </source>
</evidence>
<dbReference type="GO" id="GO:0006511">
    <property type="term" value="P:ubiquitin-dependent protein catabolic process"/>
    <property type="evidence" value="ECO:0007669"/>
    <property type="project" value="InterPro"/>
</dbReference>
<dbReference type="FunFam" id="1.20.1310.10:FF:000004">
    <property type="entry name" value="Cullin 4B"/>
    <property type="match status" value="1"/>
</dbReference>
<dbReference type="PROSITE" id="PS01256">
    <property type="entry name" value="CULLIN_1"/>
    <property type="match status" value="1"/>
</dbReference>
<dbReference type="InterPro" id="IPR016158">
    <property type="entry name" value="Cullin_homology"/>
</dbReference>
<dbReference type="InterPro" id="IPR036388">
    <property type="entry name" value="WH-like_DNA-bd_sf"/>
</dbReference>
<dbReference type="FunFam" id="1.20.1310.10:FF:000001">
    <property type="entry name" value="Cullin 3"/>
    <property type="match status" value="1"/>
</dbReference>
<dbReference type="SUPFAM" id="SSF75632">
    <property type="entry name" value="Cullin homology domain"/>
    <property type="match status" value="1"/>
</dbReference>
<dbReference type="Pfam" id="PF26557">
    <property type="entry name" value="Cullin_AB"/>
    <property type="match status" value="1"/>
</dbReference>
<evidence type="ECO:0000256" key="6">
    <source>
        <dbReference type="ARBA" id="ARBA00022786"/>
    </source>
</evidence>